<evidence type="ECO:0000313" key="4">
    <source>
        <dbReference type="Proteomes" id="UP000023152"/>
    </source>
</evidence>
<gene>
    <name evidence="3" type="ORF">RFI_32595</name>
</gene>
<dbReference type="PROSITE" id="PS50297">
    <property type="entry name" value="ANK_REP_REGION"/>
    <property type="match status" value="1"/>
</dbReference>
<keyword evidence="2" id="KW-1133">Transmembrane helix</keyword>
<feature type="transmembrane region" description="Helical" evidence="2">
    <location>
        <begin position="116"/>
        <end position="135"/>
    </location>
</feature>
<name>X6LSD0_RETFI</name>
<keyword evidence="2" id="KW-0812">Transmembrane</keyword>
<proteinExistence type="predicted"/>
<dbReference type="Pfam" id="PF12796">
    <property type="entry name" value="Ank_2"/>
    <property type="match status" value="1"/>
</dbReference>
<organism evidence="3 4">
    <name type="scientific">Reticulomyxa filosa</name>
    <dbReference type="NCBI Taxonomy" id="46433"/>
    <lineage>
        <taxon>Eukaryota</taxon>
        <taxon>Sar</taxon>
        <taxon>Rhizaria</taxon>
        <taxon>Retaria</taxon>
        <taxon>Foraminifera</taxon>
        <taxon>Monothalamids</taxon>
        <taxon>Reticulomyxidae</taxon>
        <taxon>Reticulomyxa</taxon>
    </lineage>
</organism>
<evidence type="ECO:0000256" key="1">
    <source>
        <dbReference type="PROSITE-ProRule" id="PRU00023"/>
    </source>
</evidence>
<feature type="repeat" description="ANK" evidence="1">
    <location>
        <begin position="91"/>
        <end position="115"/>
    </location>
</feature>
<sequence>MSEDVRTIFSDSSAFDYLTAEEDNEANDVVFDEAINVDPQKVAELLEVIVSTGIRVDYRLLLLAVRRDWPHVILTLAHGKSPMDVNVRGKDGITPLMLAAREGRLACLQALLQSGLHFRGIISIIFFVLFVIGCARVT</sequence>
<comment type="caution">
    <text evidence="3">The sequence shown here is derived from an EMBL/GenBank/DDBJ whole genome shotgun (WGS) entry which is preliminary data.</text>
</comment>
<keyword evidence="4" id="KW-1185">Reference proteome</keyword>
<dbReference type="AlphaFoldDB" id="X6LSD0"/>
<keyword evidence="1" id="KW-0040">ANK repeat</keyword>
<dbReference type="SUPFAM" id="SSF48403">
    <property type="entry name" value="Ankyrin repeat"/>
    <property type="match status" value="1"/>
</dbReference>
<dbReference type="EMBL" id="ASPP01028930">
    <property type="protein sequence ID" value="ETO04798.1"/>
    <property type="molecule type" value="Genomic_DNA"/>
</dbReference>
<keyword evidence="2" id="KW-0472">Membrane</keyword>
<dbReference type="OrthoDB" id="539213at2759"/>
<dbReference type="InterPro" id="IPR002110">
    <property type="entry name" value="Ankyrin_rpt"/>
</dbReference>
<protein>
    <submittedName>
        <fullName evidence="3">Ankyrin</fullName>
    </submittedName>
</protein>
<evidence type="ECO:0000256" key="2">
    <source>
        <dbReference type="SAM" id="Phobius"/>
    </source>
</evidence>
<dbReference type="InterPro" id="IPR036770">
    <property type="entry name" value="Ankyrin_rpt-contain_sf"/>
</dbReference>
<evidence type="ECO:0000313" key="3">
    <source>
        <dbReference type="EMBL" id="ETO04798.1"/>
    </source>
</evidence>
<dbReference type="PROSITE" id="PS50088">
    <property type="entry name" value="ANK_REPEAT"/>
    <property type="match status" value="1"/>
</dbReference>
<accession>X6LSD0</accession>
<dbReference type="Proteomes" id="UP000023152">
    <property type="component" value="Unassembled WGS sequence"/>
</dbReference>
<reference evidence="3 4" key="1">
    <citation type="journal article" date="2013" name="Curr. Biol.">
        <title>The Genome of the Foraminiferan Reticulomyxa filosa.</title>
        <authorList>
            <person name="Glockner G."/>
            <person name="Hulsmann N."/>
            <person name="Schleicher M."/>
            <person name="Noegel A.A."/>
            <person name="Eichinger L."/>
            <person name="Gallinger C."/>
            <person name="Pawlowski J."/>
            <person name="Sierra R."/>
            <person name="Euteneuer U."/>
            <person name="Pillet L."/>
            <person name="Moustafa A."/>
            <person name="Platzer M."/>
            <person name="Groth M."/>
            <person name="Szafranski K."/>
            <person name="Schliwa M."/>
        </authorList>
    </citation>
    <scope>NUCLEOTIDE SEQUENCE [LARGE SCALE GENOMIC DNA]</scope>
</reference>
<dbReference type="Gene3D" id="1.25.40.20">
    <property type="entry name" value="Ankyrin repeat-containing domain"/>
    <property type="match status" value="1"/>
</dbReference>